<sequence>MSTVRTPSVEAVFEALSDARRRYVLSLLLTRPRVGVEELCDEVVGWERAGADGAVVRDSMITVSLVHNHLPKLDDLGLVDYDAENGCVAQADVDLETRRIVERAIELDESVPVAPASPVSSDYRPESSLALDDE</sequence>
<protein>
    <recommendedName>
        <fullName evidence="2">DUF7344 domain-containing protein</fullName>
    </recommendedName>
</protein>
<evidence type="ECO:0000313" key="3">
    <source>
        <dbReference type="EMBL" id="UTF53548.1"/>
    </source>
</evidence>
<accession>A0A9E7SWW1</accession>
<dbReference type="InterPro" id="IPR036388">
    <property type="entry name" value="WH-like_DNA-bd_sf"/>
</dbReference>
<dbReference type="Pfam" id="PF24035">
    <property type="entry name" value="DUF7344"/>
    <property type="match status" value="1"/>
</dbReference>
<feature type="region of interest" description="Disordered" evidence="1">
    <location>
        <begin position="112"/>
        <end position="134"/>
    </location>
</feature>
<dbReference type="InterPro" id="IPR055768">
    <property type="entry name" value="DUF7344"/>
</dbReference>
<organism evidence="3 4">
    <name type="scientific">Natronosalvus rutilus</name>
    <dbReference type="NCBI Taxonomy" id="2953753"/>
    <lineage>
        <taxon>Archaea</taxon>
        <taxon>Methanobacteriati</taxon>
        <taxon>Methanobacteriota</taxon>
        <taxon>Stenosarchaea group</taxon>
        <taxon>Halobacteria</taxon>
        <taxon>Halobacteriales</taxon>
        <taxon>Natrialbaceae</taxon>
        <taxon>Natronosalvus</taxon>
    </lineage>
</organism>
<dbReference type="Proteomes" id="UP001056855">
    <property type="component" value="Chromosome"/>
</dbReference>
<proteinExistence type="predicted"/>
<evidence type="ECO:0000259" key="2">
    <source>
        <dbReference type="Pfam" id="PF24035"/>
    </source>
</evidence>
<dbReference type="SUPFAM" id="SSF46785">
    <property type="entry name" value="Winged helix' DNA-binding domain"/>
    <property type="match status" value="1"/>
</dbReference>
<dbReference type="Gene3D" id="1.10.10.10">
    <property type="entry name" value="Winged helix-like DNA-binding domain superfamily/Winged helix DNA-binding domain"/>
    <property type="match status" value="1"/>
</dbReference>
<evidence type="ECO:0000313" key="4">
    <source>
        <dbReference type="Proteomes" id="UP001056855"/>
    </source>
</evidence>
<dbReference type="KEGG" id="sawl:NGM29_17545"/>
<dbReference type="RefSeq" id="WP_254158074.1">
    <property type="nucleotide sequence ID" value="NZ_CP100355.1"/>
</dbReference>
<dbReference type="GeneID" id="73291889"/>
<name>A0A9E7SWW1_9EURY</name>
<feature type="compositionally biased region" description="Low complexity" evidence="1">
    <location>
        <begin position="112"/>
        <end position="121"/>
    </location>
</feature>
<keyword evidence="4" id="KW-1185">Reference proteome</keyword>
<evidence type="ECO:0000256" key="1">
    <source>
        <dbReference type="SAM" id="MobiDB-lite"/>
    </source>
</evidence>
<dbReference type="EMBL" id="CP100355">
    <property type="protein sequence ID" value="UTF53548.1"/>
    <property type="molecule type" value="Genomic_DNA"/>
</dbReference>
<dbReference type="AlphaFoldDB" id="A0A9E7SWW1"/>
<reference evidence="3" key="1">
    <citation type="submission" date="2022-06" db="EMBL/GenBank/DDBJ databases">
        <title>Diverse halophilic archaea isolated from saline environments.</title>
        <authorList>
            <person name="Cui H.-L."/>
        </authorList>
    </citation>
    <scope>NUCLEOTIDE SEQUENCE</scope>
    <source>
        <strain evidence="3">WLHS1</strain>
    </source>
</reference>
<feature type="domain" description="DUF7344" evidence="2">
    <location>
        <begin position="13"/>
        <end position="88"/>
    </location>
</feature>
<dbReference type="InterPro" id="IPR036390">
    <property type="entry name" value="WH_DNA-bd_sf"/>
</dbReference>
<gene>
    <name evidence="3" type="ORF">NGM29_17545</name>
</gene>